<sequence>MSNIIVVFPRTEDVKNIKNLLIRHGFEVLAACTSGAQVLNHADHMSDGIVICGYRLADMLYSELREELPANFEMLLVASDRVLGNCGSTGVVSVGMPLKVQELLDTLSLMTGQGSRNRRKRMTGPRKRSEKEKAVIEKAKKLLMERNRLTEEEAHRYIQKCSMDSGNHMAETAEMILCCYNM</sequence>
<protein>
    <submittedName>
        <fullName evidence="2">ANTAR domain-containing protein</fullName>
    </submittedName>
</protein>
<name>A0ABY5VJS7_9FIRM</name>
<evidence type="ECO:0000259" key="1">
    <source>
        <dbReference type="PROSITE" id="PS50921"/>
    </source>
</evidence>
<dbReference type="InterPro" id="IPR011006">
    <property type="entry name" value="CheY-like_superfamily"/>
</dbReference>
<dbReference type="Gene3D" id="1.10.10.10">
    <property type="entry name" value="Winged helix-like DNA-binding domain superfamily/Winged helix DNA-binding domain"/>
    <property type="match status" value="1"/>
</dbReference>
<proteinExistence type="predicted"/>
<dbReference type="InterPro" id="IPR036388">
    <property type="entry name" value="WH-like_DNA-bd_sf"/>
</dbReference>
<dbReference type="SMART" id="SM01012">
    <property type="entry name" value="ANTAR"/>
    <property type="match status" value="1"/>
</dbReference>
<feature type="domain" description="ANTAR" evidence="1">
    <location>
        <begin position="116"/>
        <end position="177"/>
    </location>
</feature>
<dbReference type="Proteomes" id="UP001060164">
    <property type="component" value="Chromosome"/>
</dbReference>
<dbReference type="PROSITE" id="PS50921">
    <property type="entry name" value="ANTAR"/>
    <property type="match status" value="1"/>
</dbReference>
<dbReference type="EMBL" id="CP102290">
    <property type="protein sequence ID" value="UWP60632.1"/>
    <property type="molecule type" value="Genomic_DNA"/>
</dbReference>
<gene>
    <name evidence="2" type="ORF">NQ502_06265</name>
</gene>
<accession>A0ABY5VJS7</accession>
<dbReference type="SUPFAM" id="SSF52172">
    <property type="entry name" value="CheY-like"/>
    <property type="match status" value="1"/>
</dbReference>
<keyword evidence="3" id="KW-1185">Reference proteome</keyword>
<dbReference type="RefSeq" id="WP_028530448.1">
    <property type="nucleotide sequence ID" value="NZ_CABLBR010000002.1"/>
</dbReference>
<dbReference type="InterPro" id="IPR005561">
    <property type="entry name" value="ANTAR"/>
</dbReference>
<organism evidence="2 3">
    <name type="scientific">Ruminococcus gauvreauii</name>
    <dbReference type="NCBI Taxonomy" id="438033"/>
    <lineage>
        <taxon>Bacteria</taxon>
        <taxon>Bacillati</taxon>
        <taxon>Bacillota</taxon>
        <taxon>Clostridia</taxon>
        <taxon>Eubacteriales</taxon>
        <taxon>Oscillospiraceae</taxon>
        <taxon>Ruminococcus</taxon>
    </lineage>
</organism>
<dbReference type="Pfam" id="PF03861">
    <property type="entry name" value="ANTAR"/>
    <property type="match status" value="1"/>
</dbReference>
<evidence type="ECO:0000313" key="2">
    <source>
        <dbReference type="EMBL" id="UWP60632.1"/>
    </source>
</evidence>
<reference evidence="2" key="1">
    <citation type="journal article" date="2022" name="Cell">
        <title>Design, construction, and in vivo augmentation of a complex gut microbiome.</title>
        <authorList>
            <person name="Cheng A.G."/>
            <person name="Ho P.Y."/>
            <person name="Aranda-Diaz A."/>
            <person name="Jain S."/>
            <person name="Yu F.B."/>
            <person name="Meng X."/>
            <person name="Wang M."/>
            <person name="Iakiviak M."/>
            <person name="Nagashima K."/>
            <person name="Zhao A."/>
            <person name="Murugkar P."/>
            <person name="Patil A."/>
            <person name="Atabakhsh K."/>
            <person name="Weakley A."/>
            <person name="Yan J."/>
            <person name="Brumbaugh A.R."/>
            <person name="Higginbottom S."/>
            <person name="Dimas A."/>
            <person name="Shiver A.L."/>
            <person name="Deutschbauer A."/>
            <person name="Neff N."/>
            <person name="Sonnenburg J.L."/>
            <person name="Huang K.C."/>
            <person name="Fischbach M.A."/>
        </authorList>
    </citation>
    <scope>NUCLEOTIDE SEQUENCE</scope>
    <source>
        <strain evidence="2">DSM 19829</strain>
    </source>
</reference>
<evidence type="ECO:0000313" key="3">
    <source>
        <dbReference type="Proteomes" id="UP001060164"/>
    </source>
</evidence>